<dbReference type="AlphaFoldDB" id="A0AAQ3RGA6"/>
<dbReference type="EMBL" id="CP144691">
    <property type="protein sequence ID" value="WVY92906.1"/>
    <property type="molecule type" value="Genomic_DNA"/>
</dbReference>
<evidence type="ECO:0000313" key="1">
    <source>
        <dbReference type="EMBL" id="WVY92906.1"/>
    </source>
</evidence>
<name>A0AAQ3RGA6_VIGMU</name>
<gene>
    <name evidence="1" type="ORF">V8G54_031994</name>
</gene>
<accession>A0AAQ3RGA6</accession>
<keyword evidence="2" id="KW-1185">Reference proteome</keyword>
<organism evidence="1 2">
    <name type="scientific">Vigna mungo</name>
    <name type="common">Black gram</name>
    <name type="synonym">Phaseolus mungo</name>
    <dbReference type="NCBI Taxonomy" id="3915"/>
    <lineage>
        <taxon>Eukaryota</taxon>
        <taxon>Viridiplantae</taxon>
        <taxon>Streptophyta</taxon>
        <taxon>Embryophyta</taxon>
        <taxon>Tracheophyta</taxon>
        <taxon>Spermatophyta</taxon>
        <taxon>Magnoliopsida</taxon>
        <taxon>eudicotyledons</taxon>
        <taxon>Gunneridae</taxon>
        <taxon>Pentapetalae</taxon>
        <taxon>rosids</taxon>
        <taxon>fabids</taxon>
        <taxon>Fabales</taxon>
        <taxon>Fabaceae</taxon>
        <taxon>Papilionoideae</taxon>
        <taxon>50 kb inversion clade</taxon>
        <taxon>NPAAA clade</taxon>
        <taxon>indigoferoid/millettioid clade</taxon>
        <taxon>Phaseoleae</taxon>
        <taxon>Vigna</taxon>
    </lineage>
</organism>
<reference evidence="1 2" key="1">
    <citation type="journal article" date="2023" name="Life. Sci Alliance">
        <title>Evolutionary insights into 3D genome organization and epigenetic landscape of Vigna mungo.</title>
        <authorList>
            <person name="Junaid A."/>
            <person name="Singh B."/>
            <person name="Bhatia S."/>
        </authorList>
    </citation>
    <scope>NUCLEOTIDE SEQUENCE [LARGE SCALE GENOMIC DNA]</scope>
    <source>
        <strain evidence="1">Urdbean</strain>
    </source>
</reference>
<evidence type="ECO:0000313" key="2">
    <source>
        <dbReference type="Proteomes" id="UP001374535"/>
    </source>
</evidence>
<protein>
    <submittedName>
        <fullName evidence="1">Uncharacterized protein</fullName>
    </submittedName>
</protein>
<dbReference type="Proteomes" id="UP001374535">
    <property type="component" value="Chromosome 10"/>
</dbReference>
<proteinExistence type="predicted"/>
<sequence length="105" mass="12177">MLKQKTIPRLGRGSRQNLKSEKNYQPIFSVFVSSEGHITVSISRSLINSKFSSEISLYISAWSHFCTNNASKLKYIIPSLLYIYIEKESIQFYYLDPFTIKMKPS</sequence>